<dbReference type="AlphaFoldDB" id="A0A1E3Q2M4"/>
<accession>A0A1E3Q2M4</accession>
<reference evidence="2 3" key="1">
    <citation type="journal article" date="2016" name="Proc. Natl. Acad. Sci. U.S.A.">
        <title>Comparative genomics of biotechnologically important yeasts.</title>
        <authorList>
            <person name="Riley R."/>
            <person name="Haridas S."/>
            <person name="Wolfe K.H."/>
            <person name="Lopes M.R."/>
            <person name="Hittinger C.T."/>
            <person name="Goeker M."/>
            <person name="Salamov A.A."/>
            <person name="Wisecaver J.H."/>
            <person name="Long T.M."/>
            <person name="Calvey C.H."/>
            <person name="Aerts A.L."/>
            <person name="Barry K.W."/>
            <person name="Choi C."/>
            <person name="Clum A."/>
            <person name="Coughlan A.Y."/>
            <person name="Deshpande S."/>
            <person name="Douglass A.P."/>
            <person name="Hanson S.J."/>
            <person name="Klenk H.-P."/>
            <person name="LaButti K.M."/>
            <person name="Lapidus A."/>
            <person name="Lindquist E.A."/>
            <person name="Lipzen A.M."/>
            <person name="Meier-Kolthoff J.P."/>
            <person name="Ohm R.A."/>
            <person name="Otillar R.P."/>
            <person name="Pangilinan J.L."/>
            <person name="Peng Y."/>
            <person name="Rokas A."/>
            <person name="Rosa C.A."/>
            <person name="Scheuner C."/>
            <person name="Sibirny A.A."/>
            <person name="Slot J.C."/>
            <person name="Stielow J.B."/>
            <person name="Sun H."/>
            <person name="Kurtzman C.P."/>
            <person name="Blackwell M."/>
            <person name="Grigoriev I.V."/>
            <person name="Jeffries T.W."/>
        </authorList>
    </citation>
    <scope>NUCLEOTIDE SEQUENCE [LARGE SCALE GENOMIC DNA]</scope>
    <source>
        <strain evidence="2 3">NRRL Y-11557</strain>
    </source>
</reference>
<organism evidence="2 3">
    <name type="scientific">Lipomyces starkeyi NRRL Y-11557</name>
    <dbReference type="NCBI Taxonomy" id="675824"/>
    <lineage>
        <taxon>Eukaryota</taxon>
        <taxon>Fungi</taxon>
        <taxon>Dikarya</taxon>
        <taxon>Ascomycota</taxon>
        <taxon>Saccharomycotina</taxon>
        <taxon>Lipomycetes</taxon>
        <taxon>Lipomycetales</taxon>
        <taxon>Lipomycetaceae</taxon>
        <taxon>Lipomyces</taxon>
    </lineage>
</organism>
<name>A0A1E3Q2M4_LIPST</name>
<evidence type="ECO:0000313" key="3">
    <source>
        <dbReference type="Proteomes" id="UP000094385"/>
    </source>
</evidence>
<feature type="region of interest" description="Disordered" evidence="1">
    <location>
        <begin position="23"/>
        <end position="47"/>
    </location>
</feature>
<keyword evidence="3" id="KW-1185">Reference proteome</keyword>
<proteinExistence type="predicted"/>
<dbReference type="Proteomes" id="UP000094385">
    <property type="component" value="Unassembled WGS sequence"/>
</dbReference>
<dbReference type="OrthoDB" id="2976890at2759"/>
<dbReference type="EMBL" id="KV454297">
    <property type="protein sequence ID" value="ODQ71412.1"/>
    <property type="molecule type" value="Genomic_DNA"/>
</dbReference>
<evidence type="ECO:0000256" key="1">
    <source>
        <dbReference type="SAM" id="MobiDB-lite"/>
    </source>
</evidence>
<protein>
    <recommendedName>
        <fullName evidence="4">BED-type domain-containing protein</fullName>
    </recommendedName>
</protein>
<sequence>MEMQTRGNRQNYFALNDGYDSDAASEDCISSPLSPATQDLEEPGPSSLPDFLSQSAVSADVNSCVEILDYEILPSESASQPPVTAASSEIAHPAPQKSEWLWGYFQTREFPNEWIEKRNKKKRFIDREIRCTLINKDTGRQCNWSATDSKRQTSTTNIRHHLKEKHGILPPGVPEPVVANPKAP</sequence>
<evidence type="ECO:0000313" key="2">
    <source>
        <dbReference type="EMBL" id="ODQ71412.1"/>
    </source>
</evidence>
<evidence type="ECO:0008006" key="4">
    <source>
        <dbReference type="Google" id="ProtNLM"/>
    </source>
</evidence>
<gene>
    <name evidence="2" type="ORF">LIPSTDRAFT_4662</name>
</gene>